<evidence type="ECO:0000313" key="1">
    <source>
        <dbReference type="EMBL" id="KAG7638765.1"/>
    </source>
</evidence>
<organism evidence="1 2">
    <name type="scientific">Arabidopsis thaliana x Arabidopsis arenosa</name>
    <dbReference type="NCBI Taxonomy" id="1240361"/>
    <lineage>
        <taxon>Eukaryota</taxon>
        <taxon>Viridiplantae</taxon>
        <taxon>Streptophyta</taxon>
        <taxon>Embryophyta</taxon>
        <taxon>Tracheophyta</taxon>
        <taxon>Spermatophyta</taxon>
        <taxon>Magnoliopsida</taxon>
        <taxon>eudicotyledons</taxon>
        <taxon>Gunneridae</taxon>
        <taxon>Pentapetalae</taxon>
        <taxon>rosids</taxon>
        <taxon>malvids</taxon>
        <taxon>Brassicales</taxon>
        <taxon>Brassicaceae</taxon>
        <taxon>Camelineae</taxon>
        <taxon>Arabidopsis</taxon>
    </lineage>
</organism>
<reference evidence="1 2" key="1">
    <citation type="submission" date="2020-12" db="EMBL/GenBank/DDBJ databases">
        <title>Concerted genomic and epigenomic changes stabilize Arabidopsis allopolyploids.</title>
        <authorList>
            <person name="Chen Z."/>
        </authorList>
    </citation>
    <scope>NUCLEOTIDE SEQUENCE [LARGE SCALE GENOMIC DNA]</scope>
    <source>
        <strain evidence="1">Allo738</strain>
        <tissue evidence="1">Leaf</tissue>
    </source>
</reference>
<proteinExistence type="predicted"/>
<sequence length="32" mass="4086">MKRYATDGYWEWDIRKALKIKHAQAEKWYRSR</sequence>
<name>A0A8T2FR56_9BRAS</name>
<dbReference type="EMBL" id="JAEFBK010000002">
    <property type="protein sequence ID" value="KAG7638765.1"/>
    <property type="molecule type" value="Genomic_DNA"/>
</dbReference>
<dbReference type="Proteomes" id="UP000694240">
    <property type="component" value="Chromosome 2"/>
</dbReference>
<accession>A0A8T2FR56</accession>
<keyword evidence="2" id="KW-1185">Reference proteome</keyword>
<comment type="caution">
    <text evidence="1">The sequence shown here is derived from an EMBL/GenBank/DDBJ whole genome shotgun (WGS) entry which is preliminary data.</text>
</comment>
<protein>
    <submittedName>
        <fullName evidence="1">Uncharacterized protein</fullName>
    </submittedName>
</protein>
<evidence type="ECO:0000313" key="2">
    <source>
        <dbReference type="Proteomes" id="UP000694240"/>
    </source>
</evidence>
<gene>
    <name evidence="1" type="ORF">ISN45_At02g031690</name>
</gene>
<dbReference type="AlphaFoldDB" id="A0A8T2FR56"/>